<evidence type="ECO:0000313" key="1">
    <source>
        <dbReference type="EMBL" id="KAF0774102.1"/>
    </source>
</evidence>
<dbReference type="AlphaFoldDB" id="A0A6G0ZRT2"/>
<dbReference type="Proteomes" id="UP000478052">
    <property type="component" value="Unassembled WGS sequence"/>
</dbReference>
<comment type="caution">
    <text evidence="1">The sequence shown here is derived from an EMBL/GenBank/DDBJ whole genome shotgun (WGS) entry which is preliminary data.</text>
</comment>
<name>A0A6G0ZRT2_APHCR</name>
<sequence length="299" mass="33287">MDEISGHRTKDVPSEFRVRARFYAIRQVDGERTYDWYKRVRAAAEPCGFGAVHQPQWTPIADKFVTGLRPGPVADRLLGERADGRLDYLLAAAVEAEEAATAADGATRRRRIAGCETFGRRLPAGGTEPDLLSEIREGLKLYRYSGDGYDRNIVRDGGGGGDDPRNHENKHKLSQISNVKMIGNMKSTVDGKLCLEKNDYTPLTCKNCCELATKLLENLEEKNRLYHQQSAISTYPEKPFSDSKSASYYHDDSNCYCSLPTNNDRRIVVGKSNNTVSISNCLECTKSSKCCVCSTSDYS</sequence>
<dbReference type="EMBL" id="VUJU01000009">
    <property type="protein sequence ID" value="KAF0774102.1"/>
    <property type="molecule type" value="Genomic_DNA"/>
</dbReference>
<proteinExistence type="predicted"/>
<reference evidence="1 2" key="1">
    <citation type="submission" date="2019-08" db="EMBL/GenBank/DDBJ databases">
        <title>Whole genome of Aphis craccivora.</title>
        <authorList>
            <person name="Voronova N.V."/>
            <person name="Shulinski R.S."/>
            <person name="Bandarenka Y.V."/>
            <person name="Zhorov D.G."/>
            <person name="Warner D."/>
        </authorList>
    </citation>
    <scope>NUCLEOTIDE SEQUENCE [LARGE SCALE GENOMIC DNA]</scope>
    <source>
        <strain evidence="1">180601</strain>
        <tissue evidence="1">Whole Body</tissue>
    </source>
</reference>
<organism evidence="1 2">
    <name type="scientific">Aphis craccivora</name>
    <name type="common">Cowpea aphid</name>
    <dbReference type="NCBI Taxonomy" id="307492"/>
    <lineage>
        <taxon>Eukaryota</taxon>
        <taxon>Metazoa</taxon>
        <taxon>Ecdysozoa</taxon>
        <taxon>Arthropoda</taxon>
        <taxon>Hexapoda</taxon>
        <taxon>Insecta</taxon>
        <taxon>Pterygota</taxon>
        <taxon>Neoptera</taxon>
        <taxon>Paraneoptera</taxon>
        <taxon>Hemiptera</taxon>
        <taxon>Sternorrhyncha</taxon>
        <taxon>Aphidomorpha</taxon>
        <taxon>Aphidoidea</taxon>
        <taxon>Aphididae</taxon>
        <taxon>Aphidini</taxon>
        <taxon>Aphis</taxon>
        <taxon>Aphis</taxon>
    </lineage>
</organism>
<evidence type="ECO:0000313" key="2">
    <source>
        <dbReference type="Proteomes" id="UP000478052"/>
    </source>
</evidence>
<dbReference type="OrthoDB" id="6629284at2759"/>
<protein>
    <submittedName>
        <fullName evidence="1">Uncharacterized protein</fullName>
    </submittedName>
</protein>
<accession>A0A6G0ZRT2</accession>
<keyword evidence="2" id="KW-1185">Reference proteome</keyword>
<gene>
    <name evidence="1" type="ORF">FWK35_00000529</name>
</gene>